<organism evidence="1 2">
    <name type="scientific">Arthrobacter pullicola</name>
    <dbReference type="NCBI Taxonomy" id="2762224"/>
    <lineage>
        <taxon>Bacteria</taxon>
        <taxon>Bacillati</taxon>
        <taxon>Actinomycetota</taxon>
        <taxon>Actinomycetes</taxon>
        <taxon>Micrococcales</taxon>
        <taxon>Micrococcaceae</taxon>
        <taxon>Arthrobacter</taxon>
    </lineage>
</organism>
<dbReference type="Proteomes" id="UP000652763">
    <property type="component" value="Unassembled WGS sequence"/>
</dbReference>
<gene>
    <name evidence="1" type="ORF">H9638_02065</name>
</gene>
<evidence type="ECO:0008006" key="3">
    <source>
        <dbReference type="Google" id="ProtNLM"/>
    </source>
</evidence>
<evidence type="ECO:0000313" key="2">
    <source>
        <dbReference type="Proteomes" id="UP000652763"/>
    </source>
</evidence>
<dbReference type="RefSeq" id="WP_191745511.1">
    <property type="nucleotide sequence ID" value="NZ_JACSQC010000001.1"/>
</dbReference>
<reference evidence="1 2" key="1">
    <citation type="submission" date="2020-08" db="EMBL/GenBank/DDBJ databases">
        <title>A Genomic Blueprint of the Chicken Gut Microbiome.</title>
        <authorList>
            <person name="Gilroy R."/>
            <person name="Ravi A."/>
            <person name="Getino M."/>
            <person name="Pursley I."/>
            <person name="Horton D.L."/>
            <person name="Alikhan N.-F."/>
            <person name="Baker D."/>
            <person name="Gharbi K."/>
            <person name="Hall N."/>
            <person name="Watson M."/>
            <person name="Adriaenssens E.M."/>
            <person name="Foster-Nyarko E."/>
            <person name="Jarju S."/>
            <person name="Secka A."/>
            <person name="Antonio M."/>
            <person name="Oren A."/>
            <person name="Chaudhuri R."/>
            <person name="La Ragione R.M."/>
            <person name="Hildebrand F."/>
            <person name="Pallen M.J."/>
        </authorList>
    </citation>
    <scope>NUCLEOTIDE SEQUENCE [LARGE SCALE GENOMIC DNA]</scope>
    <source>
        <strain evidence="1 2">Sa2BUA2</strain>
    </source>
</reference>
<keyword evidence="2" id="KW-1185">Reference proteome</keyword>
<protein>
    <recommendedName>
        <fullName evidence="3">DUF4365 domain-containing protein</fullName>
    </recommendedName>
</protein>
<name>A0ABR8YEF4_9MICC</name>
<dbReference type="EMBL" id="JACSQC010000001">
    <property type="protein sequence ID" value="MBD8042589.1"/>
    <property type="molecule type" value="Genomic_DNA"/>
</dbReference>
<sequence>MEHIRIFTAEPMATRALAAEIRHAPDEFVKCLRRLTGAAGLDGFQSVRCEASEQLDLELAFSDPSPCTVGIEAKLDHELTRDQMDRQLGVVDHLVLLLTAEESAPEWVAGRARVYVMTWADALACFEDSRLTLEDINLIPVPKSRVEARFRAQNLRDRLPGWRVDVQRGGSGMPAIEIESQALPNGRTLRGQIQIVGREMPEAGRPIRIEYSIGVSVAPTEEEYPDPESSHVEPGWIEPLRALRREVLDGDEERLLVSLRKPGNGRSGLGVRKLPLAQQHLADATWLAKGYTDGWALGIKSNKWPLEDLDRIVSATVEIFSRWYEVEQKRLGADLTNAS</sequence>
<evidence type="ECO:0000313" key="1">
    <source>
        <dbReference type="EMBL" id="MBD8042589.1"/>
    </source>
</evidence>
<accession>A0ABR8YEF4</accession>
<comment type="caution">
    <text evidence="1">The sequence shown here is derived from an EMBL/GenBank/DDBJ whole genome shotgun (WGS) entry which is preliminary data.</text>
</comment>
<proteinExistence type="predicted"/>